<dbReference type="PANTHER" id="PTHR46268:SF6">
    <property type="entry name" value="UNIVERSAL STRESS PROTEIN UP12"/>
    <property type="match status" value="1"/>
</dbReference>
<comment type="similarity">
    <text evidence="1">Belongs to the universal stress protein A family.</text>
</comment>
<evidence type="ECO:0000313" key="3">
    <source>
        <dbReference type="EMBL" id="TXD92705.1"/>
    </source>
</evidence>
<organism evidence="3 4">
    <name type="scientific">Gillisia hiemivivida</name>
    <dbReference type="NCBI Taxonomy" id="291190"/>
    <lineage>
        <taxon>Bacteria</taxon>
        <taxon>Pseudomonadati</taxon>
        <taxon>Bacteroidota</taxon>
        <taxon>Flavobacteriia</taxon>
        <taxon>Flavobacteriales</taxon>
        <taxon>Flavobacteriaceae</taxon>
        <taxon>Gillisia</taxon>
    </lineage>
</organism>
<accession>A0A5C6ZV32</accession>
<gene>
    <name evidence="3" type="ORF">ES724_13080</name>
</gene>
<reference evidence="3 4" key="1">
    <citation type="submission" date="2019-08" db="EMBL/GenBank/DDBJ databases">
        <title>Genome sequence of Gillisia hiemivivida IC154 (type strain).</title>
        <authorList>
            <person name="Bowman J.P."/>
        </authorList>
    </citation>
    <scope>NUCLEOTIDE SEQUENCE [LARGE SCALE GENOMIC DNA]</scope>
    <source>
        <strain evidence="3 4">IC154</strain>
    </source>
</reference>
<dbReference type="OrthoDB" id="9788959at2"/>
<sequence length="281" mass="32420">MRKILIPTDFSANALNAIKYGLELFKYEHCEIYILHAYADEVYNTKNILMRADFDEFKLQVFRNSEEELEKLKKEILSFSPNPKHEIITCSEFDSLVDAVNDLADKENIDIIIMGTRGRTNDRNLSFGSNTIHVVKYVKCPVLAVPSSFEKGTPTKILFPTDYLLPYRRREMKLLSTLAASLVAKITFLHVSKFENLSYRQLDNKVFLESCIENNKTESITVTGEELTSTINSYIKAHQIDMLVMVNARHSYLESILYNSTIEKIGLQLEFPFLILQNLQR</sequence>
<dbReference type="EMBL" id="VORY01000018">
    <property type="protein sequence ID" value="TXD92705.1"/>
    <property type="molecule type" value="Genomic_DNA"/>
</dbReference>
<evidence type="ECO:0000259" key="2">
    <source>
        <dbReference type="Pfam" id="PF00582"/>
    </source>
</evidence>
<evidence type="ECO:0000313" key="4">
    <source>
        <dbReference type="Proteomes" id="UP000321367"/>
    </source>
</evidence>
<dbReference type="Gene3D" id="3.40.50.620">
    <property type="entry name" value="HUPs"/>
    <property type="match status" value="2"/>
</dbReference>
<feature type="domain" description="UspA" evidence="2">
    <location>
        <begin position="1"/>
        <end position="146"/>
    </location>
</feature>
<name>A0A5C6ZV32_9FLAO</name>
<evidence type="ECO:0000256" key="1">
    <source>
        <dbReference type="ARBA" id="ARBA00008791"/>
    </source>
</evidence>
<dbReference type="InterPro" id="IPR006016">
    <property type="entry name" value="UspA"/>
</dbReference>
<dbReference type="SUPFAM" id="SSF52402">
    <property type="entry name" value="Adenine nucleotide alpha hydrolases-like"/>
    <property type="match status" value="2"/>
</dbReference>
<dbReference type="Pfam" id="PF00582">
    <property type="entry name" value="Usp"/>
    <property type="match status" value="1"/>
</dbReference>
<dbReference type="CDD" id="cd00293">
    <property type="entry name" value="USP-like"/>
    <property type="match status" value="1"/>
</dbReference>
<keyword evidence="4" id="KW-1185">Reference proteome</keyword>
<proteinExistence type="inferred from homology"/>
<dbReference type="PRINTS" id="PR01438">
    <property type="entry name" value="UNVRSLSTRESS"/>
</dbReference>
<dbReference type="InterPro" id="IPR006015">
    <property type="entry name" value="Universal_stress_UspA"/>
</dbReference>
<dbReference type="RefSeq" id="WP_146933611.1">
    <property type="nucleotide sequence ID" value="NZ_CBCSHZ010000021.1"/>
</dbReference>
<dbReference type="AlphaFoldDB" id="A0A5C6ZV32"/>
<dbReference type="Proteomes" id="UP000321367">
    <property type="component" value="Unassembled WGS sequence"/>
</dbReference>
<comment type="caution">
    <text evidence="3">The sequence shown here is derived from an EMBL/GenBank/DDBJ whole genome shotgun (WGS) entry which is preliminary data.</text>
</comment>
<protein>
    <submittedName>
        <fullName evidence="3">Universal stress protein</fullName>
    </submittedName>
</protein>
<dbReference type="PANTHER" id="PTHR46268">
    <property type="entry name" value="STRESS RESPONSE PROTEIN NHAX"/>
    <property type="match status" value="1"/>
</dbReference>
<dbReference type="InterPro" id="IPR014729">
    <property type="entry name" value="Rossmann-like_a/b/a_fold"/>
</dbReference>